<dbReference type="EMBL" id="POTY01000134">
    <property type="protein sequence ID" value="PZG15076.1"/>
    <property type="molecule type" value="Genomic_DNA"/>
</dbReference>
<dbReference type="OrthoDB" id="3383663at2"/>
<protein>
    <submittedName>
        <fullName evidence="1">Uncharacterized protein</fullName>
    </submittedName>
</protein>
<evidence type="ECO:0000313" key="1">
    <source>
        <dbReference type="EMBL" id="PZG15076.1"/>
    </source>
</evidence>
<name>A0A2W2DT21_9ACTN</name>
<gene>
    <name evidence="1" type="ORF">C1I95_20340</name>
</gene>
<proteinExistence type="predicted"/>
<dbReference type="Proteomes" id="UP000248924">
    <property type="component" value="Unassembled WGS sequence"/>
</dbReference>
<dbReference type="AlphaFoldDB" id="A0A2W2DT21"/>
<keyword evidence="2" id="KW-1185">Reference proteome</keyword>
<organism evidence="1 2">
    <name type="scientific">Micromonospora craterilacus</name>
    <dbReference type="NCBI Taxonomy" id="1655439"/>
    <lineage>
        <taxon>Bacteria</taxon>
        <taxon>Bacillati</taxon>
        <taxon>Actinomycetota</taxon>
        <taxon>Actinomycetes</taxon>
        <taxon>Micromonosporales</taxon>
        <taxon>Micromonosporaceae</taxon>
        <taxon>Micromonospora</taxon>
    </lineage>
</organism>
<comment type="caution">
    <text evidence="1">The sequence shown here is derived from an EMBL/GenBank/DDBJ whole genome shotgun (WGS) entry which is preliminary data.</text>
</comment>
<accession>A0A2W2DT21</accession>
<evidence type="ECO:0000313" key="2">
    <source>
        <dbReference type="Proteomes" id="UP000248924"/>
    </source>
</evidence>
<sequence length="148" mass="15654">MPTLPWHVRADMAPLLVPGATTRLLYPGDLPAAAVDESRPVPLSLIVIPDHGLRAGELCEPAGLAGRDLLRAAVTDHEAKLRDPMLDHVSIFSSPDDVSIRGRLDGASRDEETLDVLAAVPIICLGIGRPHELPASVASAIRRIAKAG</sequence>
<reference evidence="1 2" key="1">
    <citation type="submission" date="2018-01" db="EMBL/GenBank/DDBJ databases">
        <title>Draft genome sequence of Jishengella sp. NA12.</title>
        <authorList>
            <person name="Sahin N."/>
            <person name="Ay H."/>
            <person name="Saygin H."/>
        </authorList>
    </citation>
    <scope>NUCLEOTIDE SEQUENCE [LARGE SCALE GENOMIC DNA]</scope>
    <source>
        <strain evidence="1 2">NA12</strain>
    </source>
</reference>